<evidence type="ECO:0000313" key="4">
    <source>
        <dbReference type="Proteomes" id="UP001465755"/>
    </source>
</evidence>
<feature type="compositionally biased region" description="Polar residues" evidence="2">
    <location>
        <begin position="238"/>
        <end position="250"/>
    </location>
</feature>
<protein>
    <submittedName>
        <fullName evidence="3">Uncharacterized protein</fullName>
    </submittedName>
</protein>
<feature type="region of interest" description="Disordered" evidence="2">
    <location>
        <begin position="413"/>
        <end position="437"/>
    </location>
</feature>
<reference evidence="3 4" key="1">
    <citation type="journal article" date="2024" name="Nat. Commun.">
        <title>Phylogenomics reveals the evolutionary origins of lichenization in chlorophyte algae.</title>
        <authorList>
            <person name="Puginier C."/>
            <person name="Libourel C."/>
            <person name="Otte J."/>
            <person name="Skaloud P."/>
            <person name="Haon M."/>
            <person name="Grisel S."/>
            <person name="Petersen M."/>
            <person name="Berrin J.G."/>
            <person name="Delaux P.M."/>
            <person name="Dal Grande F."/>
            <person name="Keller J."/>
        </authorList>
    </citation>
    <scope>NUCLEOTIDE SEQUENCE [LARGE SCALE GENOMIC DNA]</scope>
    <source>
        <strain evidence="3 4">SAG 2036</strain>
    </source>
</reference>
<gene>
    <name evidence="3" type="ORF">WJX73_010109</name>
</gene>
<feature type="region of interest" description="Disordered" evidence="2">
    <location>
        <begin position="455"/>
        <end position="582"/>
    </location>
</feature>
<feature type="compositionally biased region" description="Low complexity" evidence="2">
    <location>
        <begin position="471"/>
        <end position="484"/>
    </location>
</feature>
<feature type="region of interest" description="Disordered" evidence="2">
    <location>
        <begin position="689"/>
        <end position="757"/>
    </location>
</feature>
<feature type="compositionally biased region" description="Low complexity" evidence="2">
    <location>
        <begin position="29"/>
        <end position="41"/>
    </location>
</feature>
<evidence type="ECO:0000313" key="3">
    <source>
        <dbReference type="EMBL" id="KAK9813794.1"/>
    </source>
</evidence>
<sequence length="787" mass="82763">MDGGGSPAEMLDRSVLHSGAQDDAAEGNTQATSEAAAAAQAMQLDEQLGTAKAETAQLNLQVTQLDANALEQAKQLLEAQQREQQCLARLKEVQNLALTGGREKGQLGACRRELQECQRKLQSSSREAEARARAAEQSAEDLRTDLALCRTQCARQQRALDMVHLATARRSSSLDDLSALLLKTPTPALSKTAPRDAAVSQRPQDGPQPLRGPSIGAERRNRDAQHLGDMAADVAPRTGSQASGQGQMPSPLQVHSPGTLARGRTWSPYSPGSGLSASAPAFSPPEVTSAPALVPCQSPSFPEGRGHMDPAHVTSHGFPGHPPRGPARGAQHPALQGMMRGGPMRASAPAACTDKLQMLDITNQNQAPQQPLDRQDGDIGSGTIKAMWDPQEEGALFGSMQASCQIVSPDQPSFLADARRGGPSSQSPVDLPVNLKNPPASALRLQAGTLGNFRQSLDTRPLTPPGAMLNSGPPGSAARPPSGAVHSPSSNSRPPRAGFPAAGSGNKGKAPNAAHITPSSAGKQEAGGSQGSPGTRAEAHAAGSAGQARTGRGRAVIQHPEGKEVAFTTPPKDSKPDKGSWMPFEMQHRTLAPIATHATHAAAAADAPASPPATAPPLVRTRSRHMRSSSDSIGVLRSSTFRPLQKGAMLVQLQQLGELPELSHLRDVDWTQAMNHPWPVDAQQAHDLRALDEPRRSRSAPRARAQAPMDETPDLPAKKLHGRGAAAAPAVVPKHKGGGQTVTPPDRGFKTSPGSRRDRAFNAMHRGFANLLHTKLSPLRMQAQLES</sequence>
<feature type="region of interest" description="Disordered" evidence="2">
    <location>
        <begin position="235"/>
        <end position="349"/>
    </location>
</feature>
<feature type="region of interest" description="Disordered" evidence="2">
    <location>
        <begin position="599"/>
        <end position="632"/>
    </location>
</feature>
<feature type="compositionally biased region" description="Low complexity" evidence="2">
    <location>
        <begin position="599"/>
        <end position="608"/>
    </location>
</feature>
<feature type="coiled-coil region" evidence="1">
    <location>
        <begin position="53"/>
        <end position="145"/>
    </location>
</feature>
<feature type="compositionally biased region" description="Low complexity" evidence="2">
    <location>
        <begin position="534"/>
        <end position="548"/>
    </location>
</feature>
<name>A0AAW1Q129_9CHLO</name>
<comment type="caution">
    <text evidence="3">The sequence shown here is derived from an EMBL/GenBank/DDBJ whole genome shotgun (WGS) entry which is preliminary data.</text>
</comment>
<feature type="region of interest" description="Disordered" evidence="2">
    <location>
        <begin position="1"/>
        <end position="41"/>
    </location>
</feature>
<evidence type="ECO:0000256" key="1">
    <source>
        <dbReference type="SAM" id="Coils"/>
    </source>
</evidence>
<dbReference type="EMBL" id="JALJOQ010000003">
    <property type="protein sequence ID" value="KAK9813794.1"/>
    <property type="molecule type" value="Genomic_DNA"/>
</dbReference>
<keyword evidence="1" id="KW-0175">Coiled coil</keyword>
<proteinExistence type="predicted"/>
<evidence type="ECO:0000256" key="2">
    <source>
        <dbReference type="SAM" id="MobiDB-lite"/>
    </source>
</evidence>
<feature type="region of interest" description="Disordered" evidence="2">
    <location>
        <begin position="187"/>
        <end position="217"/>
    </location>
</feature>
<feature type="compositionally biased region" description="Low complexity" evidence="2">
    <location>
        <begin position="267"/>
        <end position="285"/>
    </location>
</feature>
<dbReference type="Proteomes" id="UP001465755">
    <property type="component" value="Unassembled WGS sequence"/>
</dbReference>
<organism evidence="3 4">
    <name type="scientific">Symbiochloris irregularis</name>
    <dbReference type="NCBI Taxonomy" id="706552"/>
    <lineage>
        <taxon>Eukaryota</taxon>
        <taxon>Viridiplantae</taxon>
        <taxon>Chlorophyta</taxon>
        <taxon>core chlorophytes</taxon>
        <taxon>Trebouxiophyceae</taxon>
        <taxon>Trebouxiales</taxon>
        <taxon>Trebouxiaceae</taxon>
        <taxon>Symbiochloris</taxon>
    </lineage>
</organism>
<feature type="region of interest" description="Disordered" evidence="2">
    <location>
        <begin position="364"/>
        <end position="385"/>
    </location>
</feature>
<accession>A0AAW1Q129</accession>
<keyword evidence="4" id="KW-1185">Reference proteome</keyword>
<dbReference type="AlphaFoldDB" id="A0AAW1Q129"/>